<dbReference type="Pfam" id="PF02518">
    <property type="entry name" value="HATPase_c"/>
    <property type="match status" value="1"/>
</dbReference>
<comment type="subcellular location">
    <subcellularLocation>
        <location evidence="2">Membrane</location>
        <topology evidence="2">Multi-pass membrane protein</topology>
    </subcellularLocation>
</comment>
<dbReference type="InterPro" id="IPR003660">
    <property type="entry name" value="HAMP_dom"/>
</dbReference>
<evidence type="ECO:0000256" key="5">
    <source>
        <dbReference type="ARBA" id="ARBA00022679"/>
    </source>
</evidence>
<feature type="domain" description="HAMP" evidence="13">
    <location>
        <begin position="193"/>
        <end position="246"/>
    </location>
</feature>
<dbReference type="Gene3D" id="1.10.287.130">
    <property type="match status" value="1"/>
</dbReference>
<dbReference type="PRINTS" id="PR00344">
    <property type="entry name" value="BCTRLSENSOR"/>
</dbReference>
<dbReference type="PROSITE" id="PS50885">
    <property type="entry name" value="HAMP"/>
    <property type="match status" value="1"/>
</dbReference>
<dbReference type="PANTHER" id="PTHR45436:SF15">
    <property type="entry name" value="SENSOR HISTIDINE KINASE CUSS"/>
    <property type="match status" value="1"/>
</dbReference>
<dbReference type="CDD" id="cd00082">
    <property type="entry name" value="HisKA"/>
    <property type="match status" value="1"/>
</dbReference>
<dbReference type="EC" id="2.7.13.3" evidence="3"/>
<keyword evidence="7 14" id="KW-0418">Kinase</keyword>
<evidence type="ECO:0000313" key="14">
    <source>
        <dbReference type="EMBL" id="MEN2792053.1"/>
    </source>
</evidence>
<dbReference type="SMART" id="SM00388">
    <property type="entry name" value="HisKA"/>
    <property type="match status" value="1"/>
</dbReference>
<dbReference type="GO" id="GO:0016301">
    <property type="term" value="F:kinase activity"/>
    <property type="evidence" value="ECO:0007669"/>
    <property type="project" value="UniProtKB-KW"/>
</dbReference>
<keyword evidence="4" id="KW-0597">Phosphoprotein</keyword>
<evidence type="ECO:0000256" key="2">
    <source>
        <dbReference type="ARBA" id="ARBA00004141"/>
    </source>
</evidence>
<feature type="transmembrane region" description="Helical" evidence="11">
    <location>
        <begin position="21"/>
        <end position="43"/>
    </location>
</feature>
<dbReference type="PANTHER" id="PTHR45436">
    <property type="entry name" value="SENSOR HISTIDINE KINASE YKOH"/>
    <property type="match status" value="1"/>
</dbReference>
<keyword evidence="8 11" id="KW-1133">Transmembrane helix</keyword>
<keyword evidence="15" id="KW-1185">Reference proteome</keyword>
<keyword evidence="10 11" id="KW-0472">Membrane</keyword>
<feature type="transmembrane region" description="Helical" evidence="11">
    <location>
        <begin position="166"/>
        <end position="187"/>
    </location>
</feature>
<comment type="caution">
    <text evidence="14">The sequence shown here is derived from an EMBL/GenBank/DDBJ whole genome shotgun (WGS) entry which is preliminary data.</text>
</comment>
<keyword evidence="5" id="KW-0808">Transferase</keyword>
<dbReference type="Proteomes" id="UP001419910">
    <property type="component" value="Unassembled WGS sequence"/>
</dbReference>
<dbReference type="PROSITE" id="PS50109">
    <property type="entry name" value="HIS_KIN"/>
    <property type="match status" value="1"/>
</dbReference>
<dbReference type="InterPro" id="IPR004358">
    <property type="entry name" value="Sig_transdc_His_kin-like_C"/>
</dbReference>
<dbReference type="RefSeq" id="WP_343890120.1">
    <property type="nucleotide sequence ID" value="NZ_BAAAEH010000029.1"/>
</dbReference>
<evidence type="ECO:0000256" key="4">
    <source>
        <dbReference type="ARBA" id="ARBA00022553"/>
    </source>
</evidence>
<keyword evidence="6 11" id="KW-0812">Transmembrane</keyword>
<name>A0ABU9Y8B1_9SPHN</name>
<evidence type="ECO:0000256" key="3">
    <source>
        <dbReference type="ARBA" id="ARBA00012438"/>
    </source>
</evidence>
<organism evidence="14 15">
    <name type="scientific">Sphingomonas oligophenolica</name>
    <dbReference type="NCBI Taxonomy" id="301154"/>
    <lineage>
        <taxon>Bacteria</taxon>
        <taxon>Pseudomonadati</taxon>
        <taxon>Pseudomonadota</taxon>
        <taxon>Alphaproteobacteria</taxon>
        <taxon>Sphingomonadales</taxon>
        <taxon>Sphingomonadaceae</taxon>
        <taxon>Sphingomonas</taxon>
    </lineage>
</organism>
<dbReference type="SUPFAM" id="SSF47384">
    <property type="entry name" value="Homodimeric domain of signal transducing histidine kinase"/>
    <property type="match status" value="1"/>
</dbReference>
<evidence type="ECO:0000256" key="11">
    <source>
        <dbReference type="SAM" id="Phobius"/>
    </source>
</evidence>
<accession>A0ABU9Y8B1</accession>
<dbReference type="Pfam" id="PF00512">
    <property type="entry name" value="HisKA"/>
    <property type="match status" value="1"/>
</dbReference>
<keyword evidence="9" id="KW-0902">Two-component regulatory system</keyword>
<evidence type="ECO:0000313" key="15">
    <source>
        <dbReference type="Proteomes" id="UP001419910"/>
    </source>
</evidence>
<evidence type="ECO:0000256" key="7">
    <source>
        <dbReference type="ARBA" id="ARBA00022777"/>
    </source>
</evidence>
<dbReference type="InterPro" id="IPR003594">
    <property type="entry name" value="HATPase_dom"/>
</dbReference>
<dbReference type="InterPro" id="IPR005467">
    <property type="entry name" value="His_kinase_dom"/>
</dbReference>
<reference evidence="14 15" key="1">
    <citation type="submission" date="2024-05" db="EMBL/GenBank/DDBJ databases">
        <authorList>
            <person name="Liu Q."/>
            <person name="Xin Y.-H."/>
        </authorList>
    </citation>
    <scope>NUCLEOTIDE SEQUENCE [LARGE SCALE GENOMIC DNA]</scope>
    <source>
        <strain evidence="14 15">CGMCC 1.10181</strain>
    </source>
</reference>
<dbReference type="SUPFAM" id="SSF55874">
    <property type="entry name" value="ATPase domain of HSP90 chaperone/DNA topoisomerase II/histidine kinase"/>
    <property type="match status" value="1"/>
</dbReference>
<dbReference type="SMART" id="SM00387">
    <property type="entry name" value="HATPase_c"/>
    <property type="match status" value="1"/>
</dbReference>
<dbReference type="InterPro" id="IPR003661">
    <property type="entry name" value="HisK_dim/P_dom"/>
</dbReference>
<proteinExistence type="predicted"/>
<sequence>MTDSRRAPSLRRQFRWRLAMLQAAILSIVVTTLVAVLIFQGAFNPIEPGDDVIAAVRDASTRTATGDLALRPTPALATLRAEVPGLWFSLRDRAGHRLSEGPVPSEFAKIGASLDEVGQARLGWNIGDPPRPSARVQWIQTEVGALQVITGPGAHAPWLQTLGAGLFAALVFLFPILAIMFLATWLATPAVMRAAMSGLDDVIDEAGRIDIEQPGVRLPVATVPQEVRPLVDAVNTTLGRLDEGHERHRRFLADAAHELRTPIAILTTRLGLLSPGPDRSRLLEDAGRLATLAEQLLDLERLRRHRLETMAAVDLVTLARDVAADLAPMAIDAGYTLAVEAMVDRMDIMADRASLERALINLVQNAVQHGGRRGAILLRVEAEGRVEVQDEGPGIAEHDKAHVFEPFRRLGAGAIGAGLGLHLVSEVVAFHGGRIVALDGPSGGLCMRIEFPVPGAARRKADAMQRA</sequence>
<feature type="domain" description="Histidine kinase" evidence="12">
    <location>
        <begin position="254"/>
        <end position="455"/>
    </location>
</feature>
<dbReference type="InterPro" id="IPR050428">
    <property type="entry name" value="TCS_sensor_his_kinase"/>
</dbReference>
<gene>
    <name evidence="14" type="ORF">ABC974_20660</name>
</gene>
<dbReference type="CDD" id="cd00075">
    <property type="entry name" value="HATPase"/>
    <property type="match status" value="1"/>
</dbReference>
<evidence type="ECO:0000256" key="1">
    <source>
        <dbReference type="ARBA" id="ARBA00000085"/>
    </source>
</evidence>
<dbReference type="InterPro" id="IPR036890">
    <property type="entry name" value="HATPase_C_sf"/>
</dbReference>
<evidence type="ECO:0000259" key="13">
    <source>
        <dbReference type="PROSITE" id="PS50885"/>
    </source>
</evidence>
<evidence type="ECO:0000259" key="12">
    <source>
        <dbReference type="PROSITE" id="PS50109"/>
    </source>
</evidence>
<evidence type="ECO:0000256" key="10">
    <source>
        <dbReference type="ARBA" id="ARBA00023136"/>
    </source>
</evidence>
<dbReference type="Gene3D" id="3.30.565.10">
    <property type="entry name" value="Histidine kinase-like ATPase, C-terminal domain"/>
    <property type="match status" value="1"/>
</dbReference>
<dbReference type="EMBL" id="JBDIME010000023">
    <property type="protein sequence ID" value="MEN2792053.1"/>
    <property type="molecule type" value="Genomic_DNA"/>
</dbReference>
<evidence type="ECO:0000256" key="9">
    <source>
        <dbReference type="ARBA" id="ARBA00023012"/>
    </source>
</evidence>
<evidence type="ECO:0000256" key="8">
    <source>
        <dbReference type="ARBA" id="ARBA00022989"/>
    </source>
</evidence>
<comment type="catalytic activity">
    <reaction evidence="1">
        <text>ATP + protein L-histidine = ADP + protein N-phospho-L-histidine.</text>
        <dbReference type="EC" id="2.7.13.3"/>
    </reaction>
</comment>
<protein>
    <recommendedName>
        <fullName evidence="3">histidine kinase</fullName>
        <ecNumber evidence="3">2.7.13.3</ecNumber>
    </recommendedName>
</protein>
<evidence type="ECO:0000256" key="6">
    <source>
        <dbReference type="ARBA" id="ARBA00022692"/>
    </source>
</evidence>
<dbReference type="InterPro" id="IPR036097">
    <property type="entry name" value="HisK_dim/P_sf"/>
</dbReference>